<feature type="domain" description="Prepilin type IV endopeptidase peptidase" evidence="3">
    <location>
        <begin position="5"/>
        <end position="108"/>
    </location>
</feature>
<dbReference type="InterPro" id="IPR050882">
    <property type="entry name" value="Prepilin_peptidase/N-MTase"/>
</dbReference>
<dbReference type="PANTHER" id="PTHR30487:SF0">
    <property type="entry name" value="PREPILIN LEADER PEPTIDASE_N-METHYLTRANSFERASE-RELATED"/>
    <property type="match status" value="1"/>
</dbReference>
<feature type="transmembrane region" description="Helical" evidence="2">
    <location>
        <begin position="153"/>
        <end position="170"/>
    </location>
</feature>
<keyword evidence="2" id="KW-1133">Transmembrane helix</keyword>
<dbReference type="Pfam" id="PF01478">
    <property type="entry name" value="Peptidase_A24"/>
    <property type="match status" value="1"/>
</dbReference>
<protein>
    <recommendedName>
        <fullName evidence="3">Prepilin type IV endopeptidase peptidase domain-containing protein</fullName>
    </recommendedName>
</protein>
<dbReference type="RefSeq" id="WP_119772622.1">
    <property type="nucleotide sequence ID" value="NZ_QYUO01000003.1"/>
</dbReference>
<feature type="transmembrane region" description="Helical" evidence="2">
    <location>
        <begin position="49"/>
        <end position="69"/>
    </location>
</feature>
<keyword evidence="5" id="KW-1185">Reference proteome</keyword>
<accession>A0A3A3FGW5</accession>
<dbReference type="GO" id="GO:0004190">
    <property type="term" value="F:aspartic-type endopeptidase activity"/>
    <property type="evidence" value="ECO:0007669"/>
    <property type="project" value="InterPro"/>
</dbReference>
<evidence type="ECO:0000256" key="1">
    <source>
        <dbReference type="ARBA" id="ARBA00005801"/>
    </source>
</evidence>
<dbReference type="OrthoDB" id="5508079at2"/>
<dbReference type="GO" id="GO:0005886">
    <property type="term" value="C:plasma membrane"/>
    <property type="evidence" value="ECO:0007669"/>
    <property type="project" value="TreeGrafter"/>
</dbReference>
<feature type="transmembrane region" description="Helical" evidence="2">
    <location>
        <begin position="81"/>
        <end position="113"/>
    </location>
</feature>
<evidence type="ECO:0000313" key="4">
    <source>
        <dbReference type="EMBL" id="RJF92631.1"/>
    </source>
</evidence>
<comment type="similarity">
    <text evidence="1">Belongs to the peptidase A24 family.</text>
</comment>
<dbReference type="AlphaFoldDB" id="A0A3A3FGW5"/>
<reference evidence="5" key="1">
    <citation type="submission" date="2018-09" db="EMBL/GenBank/DDBJ databases">
        <authorList>
            <person name="Zhu H."/>
        </authorList>
    </citation>
    <scope>NUCLEOTIDE SEQUENCE [LARGE SCALE GENOMIC DNA]</scope>
    <source>
        <strain evidence="5">K1R23-30</strain>
    </source>
</reference>
<evidence type="ECO:0000256" key="2">
    <source>
        <dbReference type="SAM" id="Phobius"/>
    </source>
</evidence>
<sequence>MIDELLLVGLVGVAAISDLASRRIPNLLIVIGLLAALGAQTLLPDGSGWTTWLLGALTGFILFLPVYALRGMGAGDVKLMAAVGAFVGASVAVKIALATFLIGGVWALAVILFKGKCREAWINIRTLLEPVLMRAARMPSETTGMPMASVGRLPYGAAIALGTLTIMFWGRW</sequence>
<dbReference type="Gene3D" id="1.20.120.1220">
    <property type="match status" value="1"/>
</dbReference>
<dbReference type="GO" id="GO:0006465">
    <property type="term" value="P:signal peptide processing"/>
    <property type="evidence" value="ECO:0007669"/>
    <property type="project" value="TreeGrafter"/>
</dbReference>
<keyword evidence="2" id="KW-0472">Membrane</keyword>
<proteinExistence type="inferred from homology"/>
<name>A0A3A3FGW5_9BURK</name>
<evidence type="ECO:0000313" key="5">
    <source>
        <dbReference type="Proteomes" id="UP000265955"/>
    </source>
</evidence>
<keyword evidence="2" id="KW-0812">Transmembrane</keyword>
<dbReference type="Proteomes" id="UP000265955">
    <property type="component" value="Unassembled WGS sequence"/>
</dbReference>
<dbReference type="InterPro" id="IPR000045">
    <property type="entry name" value="Prepilin_IV_endopep_pep"/>
</dbReference>
<organism evidence="4 5">
    <name type="scientific">Noviherbaspirillum saxi</name>
    <dbReference type="NCBI Taxonomy" id="2320863"/>
    <lineage>
        <taxon>Bacteria</taxon>
        <taxon>Pseudomonadati</taxon>
        <taxon>Pseudomonadota</taxon>
        <taxon>Betaproteobacteria</taxon>
        <taxon>Burkholderiales</taxon>
        <taxon>Oxalobacteraceae</taxon>
        <taxon>Noviherbaspirillum</taxon>
    </lineage>
</organism>
<comment type="caution">
    <text evidence="4">The sequence shown here is derived from an EMBL/GenBank/DDBJ whole genome shotgun (WGS) entry which is preliminary data.</text>
</comment>
<dbReference type="PANTHER" id="PTHR30487">
    <property type="entry name" value="TYPE 4 PREPILIN-LIKE PROTEINS LEADER PEPTIDE-PROCESSING ENZYME"/>
    <property type="match status" value="1"/>
</dbReference>
<evidence type="ECO:0000259" key="3">
    <source>
        <dbReference type="Pfam" id="PF01478"/>
    </source>
</evidence>
<gene>
    <name evidence="4" type="ORF">D3871_29050</name>
</gene>
<dbReference type="EMBL" id="QYUO01000003">
    <property type="protein sequence ID" value="RJF92631.1"/>
    <property type="molecule type" value="Genomic_DNA"/>
</dbReference>
<feature type="transmembrane region" description="Helical" evidence="2">
    <location>
        <begin position="24"/>
        <end position="43"/>
    </location>
</feature>